<evidence type="ECO:0000256" key="1">
    <source>
        <dbReference type="SAM" id="MobiDB-lite"/>
    </source>
</evidence>
<proteinExistence type="predicted"/>
<evidence type="ECO:0000313" key="3">
    <source>
        <dbReference type="Proteomes" id="UP000292082"/>
    </source>
</evidence>
<accession>A0A4Q9P9H2</accession>
<dbReference type="EMBL" id="ML145426">
    <property type="protein sequence ID" value="TBU51048.1"/>
    <property type="molecule type" value="Genomic_DNA"/>
</dbReference>
<name>A0A4Q9P9H2_9APHY</name>
<protein>
    <submittedName>
        <fullName evidence="2">Uncharacterized protein</fullName>
    </submittedName>
</protein>
<sequence>MMREIKKLLPQSRGSEGRVRCFAHVLSLVVKAIMSQFARAKGKPTPIEIAALRDAHDRDDGEDLRPGDLDASREAADDADILAMEEDHPELVVVNDDLKLVQIALEKVARLTQKVWYSPQIRTELARLAGDADINSEVLVR</sequence>
<keyword evidence="3" id="KW-1185">Reference proteome</keyword>
<feature type="region of interest" description="Disordered" evidence="1">
    <location>
        <begin position="53"/>
        <end position="72"/>
    </location>
</feature>
<dbReference type="AlphaFoldDB" id="A0A4Q9P9H2"/>
<evidence type="ECO:0000313" key="2">
    <source>
        <dbReference type="EMBL" id="TBU51048.1"/>
    </source>
</evidence>
<organism evidence="2 3">
    <name type="scientific">Dichomitus squalens</name>
    <dbReference type="NCBI Taxonomy" id="114155"/>
    <lineage>
        <taxon>Eukaryota</taxon>
        <taxon>Fungi</taxon>
        <taxon>Dikarya</taxon>
        <taxon>Basidiomycota</taxon>
        <taxon>Agaricomycotina</taxon>
        <taxon>Agaricomycetes</taxon>
        <taxon>Polyporales</taxon>
        <taxon>Polyporaceae</taxon>
        <taxon>Dichomitus</taxon>
    </lineage>
</organism>
<dbReference type="Proteomes" id="UP000292082">
    <property type="component" value="Unassembled WGS sequence"/>
</dbReference>
<gene>
    <name evidence="2" type="ORF">BD310DRAFT_774259</name>
</gene>
<feature type="non-terminal residue" evidence="2">
    <location>
        <position position="141"/>
    </location>
</feature>
<reference evidence="2 3" key="1">
    <citation type="submission" date="2019-01" db="EMBL/GenBank/DDBJ databases">
        <title>Draft genome sequences of three monokaryotic isolates of the white-rot basidiomycete fungus Dichomitus squalens.</title>
        <authorList>
            <consortium name="DOE Joint Genome Institute"/>
            <person name="Lopez S.C."/>
            <person name="Andreopoulos B."/>
            <person name="Pangilinan J."/>
            <person name="Lipzen A."/>
            <person name="Riley R."/>
            <person name="Ahrendt S."/>
            <person name="Ng V."/>
            <person name="Barry K."/>
            <person name="Daum C."/>
            <person name="Grigoriev I.V."/>
            <person name="Hilden K.S."/>
            <person name="Makela M.R."/>
            <person name="de Vries R.P."/>
        </authorList>
    </citation>
    <scope>NUCLEOTIDE SEQUENCE [LARGE SCALE GENOMIC DNA]</scope>
    <source>
        <strain evidence="2 3">CBS 464.89</strain>
    </source>
</reference>